<dbReference type="InterPro" id="IPR028427">
    <property type="entry name" value="Met_Sox_Rdtase_MsrB"/>
</dbReference>
<comment type="cofactor">
    <cofactor evidence="5">
        <name>Zn(2+)</name>
        <dbReference type="ChEBI" id="CHEBI:29105"/>
    </cofactor>
    <text evidence="5">Binds 1 zinc ion per subunit.</text>
</comment>
<dbReference type="EMBL" id="CAXAMM010035780">
    <property type="protein sequence ID" value="CAK9074840.1"/>
    <property type="molecule type" value="Genomic_DNA"/>
</dbReference>
<dbReference type="Pfam" id="PF01641">
    <property type="entry name" value="SelR"/>
    <property type="match status" value="1"/>
</dbReference>
<dbReference type="PANTHER" id="PTHR10173">
    <property type="entry name" value="METHIONINE SULFOXIDE REDUCTASE"/>
    <property type="match status" value="1"/>
</dbReference>
<keyword evidence="6" id="KW-0472">Membrane</keyword>
<dbReference type="Proteomes" id="UP001642464">
    <property type="component" value="Unassembled WGS sequence"/>
</dbReference>
<evidence type="ECO:0000313" key="9">
    <source>
        <dbReference type="Proteomes" id="UP001642464"/>
    </source>
</evidence>
<dbReference type="InterPro" id="IPR002579">
    <property type="entry name" value="Met_Sox_Rdtase_MsrB_dom"/>
</dbReference>
<evidence type="ECO:0000256" key="6">
    <source>
        <dbReference type="SAM" id="Phobius"/>
    </source>
</evidence>
<feature type="domain" description="MsrB" evidence="7">
    <location>
        <begin position="50"/>
        <end position="176"/>
    </location>
</feature>
<comment type="catalytic activity">
    <reaction evidence="4 5">
        <text>L-methionyl-[protein] + [thioredoxin]-disulfide + H2O = L-methionyl-(R)-S-oxide-[protein] + [thioredoxin]-dithiol</text>
        <dbReference type="Rhea" id="RHEA:24164"/>
        <dbReference type="Rhea" id="RHEA-COMP:10698"/>
        <dbReference type="Rhea" id="RHEA-COMP:10700"/>
        <dbReference type="Rhea" id="RHEA-COMP:12313"/>
        <dbReference type="Rhea" id="RHEA-COMP:12314"/>
        <dbReference type="ChEBI" id="CHEBI:15377"/>
        <dbReference type="ChEBI" id="CHEBI:16044"/>
        <dbReference type="ChEBI" id="CHEBI:29950"/>
        <dbReference type="ChEBI" id="CHEBI:45764"/>
        <dbReference type="ChEBI" id="CHEBI:50058"/>
        <dbReference type="EC" id="1.8.4.12"/>
    </reaction>
</comment>
<keyword evidence="3 5" id="KW-0560">Oxidoreductase</keyword>
<dbReference type="EC" id="1.8.4.12" evidence="2 5"/>
<keyword evidence="6" id="KW-1133">Transmembrane helix</keyword>
<dbReference type="PROSITE" id="PS51790">
    <property type="entry name" value="MSRB"/>
    <property type="match status" value="1"/>
</dbReference>
<evidence type="ECO:0000256" key="1">
    <source>
        <dbReference type="ARBA" id="ARBA00007174"/>
    </source>
</evidence>
<keyword evidence="5" id="KW-0479">Metal-binding</keyword>
<organism evidence="8 9">
    <name type="scientific">Durusdinium trenchii</name>
    <dbReference type="NCBI Taxonomy" id="1381693"/>
    <lineage>
        <taxon>Eukaryota</taxon>
        <taxon>Sar</taxon>
        <taxon>Alveolata</taxon>
        <taxon>Dinophyceae</taxon>
        <taxon>Suessiales</taxon>
        <taxon>Symbiodiniaceae</taxon>
        <taxon>Durusdinium</taxon>
    </lineage>
</organism>
<evidence type="ECO:0000313" key="8">
    <source>
        <dbReference type="EMBL" id="CAK9074840.1"/>
    </source>
</evidence>
<gene>
    <name evidence="8" type="ORF">SCF082_LOCUS36377</name>
</gene>
<accession>A0ABP0PJE6</accession>
<comment type="similarity">
    <text evidence="1 5">Belongs to the MsrB Met sulfoxide reductase family.</text>
</comment>
<comment type="caution">
    <text evidence="8">The sequence shown here is derived from an EMBL/GenBank/DDBJ whole genome shotgun (WGS) entry which is preliminary data.</text>
</comment>
<dbReference type="Gene3D" id="2.170.150.20">
    <property type="entry name" value="Peptide methionine sulfoxide reductase"/>
    <property type="match status" value="1"/>
</dbReference>
<name>A0ABP0PJE6_9DINO</name>
<feature type="transmembrane region" description="Helical" evidence="6">
    <location>
        <begin position="187"/>
        <end position="220"/>
    </location>
</feature>
<sequence>MNSFAESPWRKNLYNIACLLFMAATLIVMSLSAGGWDITGSKGTHMRSELCDHKRDIPDGRTLFQQVCAAGGTERAFSGVHDRVDESNTSGTYRCACCGEPLFPAVAKFHSGSGWPSFTAPVANALGYRKDILQFGSTEVHCAACGAHLGHVFDDGPPATGLRFCINSVCLWRDDGSSSVATDQIPWILNAYLVLLVLFGFCASCCVLTKSAVIAAYPYYVKKRGQHNSGG</sequence>
<dbReference type="InterPro" id="IPR011057">
    <property type="entry name" value="Mss4-like_sf"/>
</dbReference>
<keyword evidence="5" id="KW-0862">Zinc</keyword>
<dbReference type="NCBIfam" id="TIGR00357">
    <property type="entry name" value="peptide-methionine (R)-S-oxide reductase MsrB"/>
    <property type="match status" value="1"/>
</dbReference>
<evidence type="ECO:0000256" key="3">
    <source>
        <dbReference type="ARBA" id="ARBA00023002"/>
    </source>
</evidence>
<keyword evidence="6" id="KW-0812">Transmembrane</keyword>
<evidence type="ECO:0000256" key="5">
    <source>
        <dbReference type="RuleBase" id="RU365044"/>
    </source>
</evidence>
<keyword evidence="9" id="KW-1185">Reference proteome</keyword>
<reference evidence="8 9" key="1">
    <citation type="submission" date="2024-02" db="EMBL/GenBank/DDBJ databases">
        <authorList>
            <person name="Chen Y."/>
            <person name="Shah S."/>
            <person name="Dougan E. K."/>
            <person name="Thang M."/>
            <person name="Chan C."/>
        </authorList>
    </citation>
    <scope>NUCLEOTIDE SEQUENCE [LARGE SCALE GENOMIC DNA]</scope>
</reference>
<dbReference type="PANTHER" id="PTHR10173:SF52">
    <property type="entry name" value="METHIONINE-R-SULFOXIDE REDUCTASE B1"/>
    <property type="match status" value="1"/>
</dbReference>
<evidence type="ECO:0000256" key="4">
    <source>
        <dbReference type="ARBA" id="ARBA00048488"/>
    </source>
</evidence>
<dbReference type="SUPFAM" id="SSF51316">
    <property type="entry name" value="Mss4-like"/>
    <property type="match status" value="1"/>
</dbReference>
<evidence type="ECO:0000259" key="7">
    <source>
        <dbReference type="PROSITE" id="PS51790"/>
    </source>
</evidence>
<protein>
    <recommendedName>
        <fullName evidence="2 5">Peptide-methionine (R)-S-oxide reductase</fullName>
        <ecNumber evidence="2 5">1.8.4.12</ecNumber>
    </recommendedName>
</protein>
<evidence type="ECO:0000256" key="2">
    <source>
        <dbReference type="ARBA" id="ARBA00012499"/>
    </source>
</evidence>
<proteinExistence type="inferred from homology"/>